<dbReference type="SUPFAM" id="SSF52777">
    <property type="entry name" value="CoA-dependent acyltransferases"/>
    <property type="match status" value="1"/>
</dbReference>
<sequence>MTMTDRTHRTTTRAGTGNRLTYDDDLFMRSRRVLGIGVVNQTVWRFDRPIHPDRLDRLRTALAGGPLGRAVKRSTVPGARDRWVAAPQARPVHLEQRALPPGEVLAWADERAEVDLDPEQAPAWELSTAATTDGGAVLSLLTSHVVCDGGAHVAALTAAASGTDIGRLPVDHDHVTLRDDLGDALGQLGSAVRGTVAAARAARARAETSTAQTSGQAPAGPRRTGDDAPYRPATVVVDCDAEQWEQAARRHGGTSNTLLVAITVEVLLAAGRVAPDRPVRVALPVSLRGDRDLRSNATSGVSIDVDTTAVDGVGRVPDLATIRSRCRREFSALADGSRSDALAPLRPLVQMLPDRAVGLLARSMTAPLCLCSNLGDLPAEFAAPVGVTATSVLMRSVTQGVTPAMMRRTRGGLNAWWSRHGSTVTFAVLGVDPDHFGSNDELGRRVHEVCRRWDIDVRSW</sequence>
<comment type="caution">
    <text evidence="2">The sequence shown here is derived from an EMBL/GenBank/DDBJ whole genome shotgun (WGS) entry which is preliminary data.</text>
</comment>
<feature type="compositionally biased region" description="Polar residues" evidence="1">
    <location>
        <begin position="207"/>
        <end position="216"/>
    </location>
</feature>
<name>A0A641API6_9ACTN</name>
<evidence type="ECO:0000313" key="2">
    <source>
        <dbReference type="EMBL" id="KAA1376549.1"/>
    </source>
</evidence>
<dbReference type="EMBL" id="SDPP02000003">
    <property type="protein sequence ID" value="KAA1376549.1"/>
    <property type="molecule type" value="Genomic_DNA"/>
</dbReference>
<accession>A0A641API6</accession>
<dbReference type="InterPro" id="IPR023213">
    <property type="entry name" value="CAT-like_dom_sf"/>
</dbReference>
<dbReference type="OrthoDB" id="4365416at2"/>
<gene>
    <name evidence="2" type="ORF">ESP62_014100</name>
</gene>
<feature type="region of interest" description="Disordered" evidence="1">
    <location>
        <begin position="1"/>
        <end position="20"/>
    </location>
</feature>
<dbReference type="RefSeq" id="WP_129184716.1">
    <property type="nucleotide sequence ID" value="NZ_JAGIOG010000001.1"/>
</dbReference>
<keyword evidence="3" id="KW-1185">Reference proteome</keyword>
<proteinExistence type="predicted"/>
<evidence type="ECO:0000256" key="1">
    <source>
        <dbReference type="SAM" id="MobiDB-lite"/>
    </source>
</evidence>
<reference evidence="2" key="1">
    <citation type="submission" date="2019-09" db="EMBL/GenBank/DDBJ databases">
        <authorList>
            <person name="Li J."/>
        </authorList>
    </citation>
    <scope>NUCLEOTIDE SEQUENCE [LARGE SCALE GENOMIC DNA]</scope>
    <source>
        <strain evidence="2">NRBC 14897</strain>
    </source>
</reference>
<dbReference type="Proteomes" id="UP001515100">
    <property type="component" value="Unassembled WGS sequence"/>
</dbReference>
<protein>
    <recommendedName>
        <fullName evidence="4">Diacylglycerol O-acyltransferase</fullName>
    </recommendedName>
</protein>
<feature type="region of interest" description="Disordered" evidence="1">
    <location>
        <begin position="203"/>
        <end position="230"/>
    </location>
</feature>
<dbReference type="AlphaFoldDB" id="A0A641API6"/>
<dbReference type="Gene3D" id="3.30.559.10">
    <property type="entry name" value="Chloramphenicol acetyltransferase-like domain"/>
    <property type="match status" value="1"/>
</dbReference>
<organism evidence="2 3">
    <name type="scientific">Aeromicrobium fastidiosum</name>
    <dbReference type="NCBI Taxonomy" id="52699"/>
    <lineage>
        <taxon>Bacteria</taxon>
        <taxon>Bacillati</taxon>
        <taxon>Actinomycetota</taxon>
        <taxon>Actinomycetes</taxon>
        <taxon>Propionibacteriales</taxon>
        <taxon>Nocardioidaceae</taxon>
        <taxon>Aeromicrobium</taxon>
    </lineage>
</organism>
<evidence type="ECO:0008006" key="4">
    <source>
        <dbReference type="Google" id="ProtNLM"/>
    </source>
</evidence>
<evidence type="ECO:0000313" key="3">
    <source>
        <dbReference type="Proteomes" id="UP001515100"/>
    </source>
</evidence>